<dbReference type="Gene3D" id="2.60.40.10">
    <property type="entry name" value="Immunoglobulins"/>
    <property type="match status" value="2"/>
</dbReference>
<keyword evidence="7" id="KW-1185">Reference proteome</keyword>
<dbReference type="InterPro" id="IPR003598">
    <property type="entry name" value="Ig_sub2"/>
</dbReference>
<comment type="caution">
    <text evidence="6">The sequence shown here is derived from an EMBL/GenBank/DDBJ whole genome shotgun (WGS) entry which is preliminary data.</text>
</comment>
<dbReference type="SMART" id="SM00408">
    <property type="entry name" value="IGc2"/>
    <property type="match status" value="2"/>
</dbReference>
<dbReference type="InterPro" id="IPR007110">
    <property type="entry name" value="Ig-like_dom"/>
</dbReference>
<feature type="domain" description="Ig-like" evidence="5">
    <location>
        <begin position="1"/>
        <end position="78"/>
    </location>
</feature>
<evidence type="ECO:0000256" key="4">
    <source>
        <dbReference type="ARBA" id="ARBA00023319"/>
    </source>
</evidence>
<reference evidence="6 7" key="1">
    <citation type="submission" date="2019-09" db="EMBL/GenBank/DDBJ databases">
        <title>Bird 10,000 Genomes (B10K) Project - Family phase.</title>
        <authorList>
            <person name="Zhang G."/>
        </authorList>
    </citation>
    <scope>NUCLEOTIDE SEQUENCE [LARGE SCALE GENOMIC DNA]</scope>
    <source>
        <strain evidence="6">B10K-DU-030-41</strain>
        <tissue evidence="6">Muscle</tissue>
    </source>
</reference>
<dbReference type="PROSITE" id="PS50835">
    <property type="entry name" value="IG_LIKE"/>
    <property type="match status" value="2"/>
</dbReference>
<dbReference type="FunFam" id="2.60.40.10:FF:000063">
    <property type="entry name" value="neural cell adhesion molecule L1"/>
    <property type="match status" value="1"/>
</dbReference>
<dbReference type="InterPro" id="IPR036179">
    <property type="entry name" value="Ig-like_dom_sf"/>
</dbReference>
<dbReference type="InterPro" id="IPR051170">
    <property type="entry name" value="Neural/epithelial_adhesion"/>
</dbReference>
<keyword evidence="1" id="KW-0732">Signal</keyword>
<feature type="non-terminal residue" evidence="6">
    <location>
        <position position="1"/>
    </location>
</feature>
<sequence length="181" mass="19636">RPQSGVFGPGETARLDCVVGGKPRPHVTWRINGVPIEEVPDSGRRELREGALVLSRLEPNDSLVAQCEAHNEHGRLLANAFVYVVELPVKILTEDATPYAVVENQTVFLHCETFGAPAPSVEWLTPGLEPALQDDRAFAFTNGTLRLSPAARGDRGPYTCRAHNAHSNASIVAHLDVRGTD</sequence>
<feature type="domain" description="Ig-like" evidence="5">
    <location>
        <begin position="88"/>
        <end position="172"/>
    </location>
</feature>
<dbReference type="OrthoDB" id="9194848at2759"/>
<evidence type="ECO:0000313" key="7">
    <source>
        <dbReference type="Proteomes" id="UP000589485"/>
    </source>
</evidence>
<name>A0A7K7TL03_9TYRA</name>
<dbReference type="EMBL" id="VZSY01005532">
    <property type="protein sequence ID" value="NXA16552.1"/>
    <property type="molecule type" value="Genomic_DNA"/>
</dbReference>
<organism evidence="6 7">
    <name type="scientific">Sapayoa aenigma</name>
    <name type="common">broad-billed sapayoa</name>
    <dbReference type="NCBI Taxonomy" id="239371"/>
    <lineage>
        <taxon>Eukaryota</taxon>
        <taxon>Metazoa</taxon>
        <taxon>Chordata</taxon>
        <taxon>Craniata</taxon>
        <taxon>Vertebrata</taxon>
        <taxon>Euteleostomi</taxon>
        <taxon>Archelosauria</taxon>
        <taxon>Archosauria</taxon>
        <taxon>Dinosauria</taxon>
        <taxon>Saurischia</taxon>
        <taxon>Theropoda</taxon>
        <taxon>Coelurosauria</taxon>
        <taxon>Aves</taxon>
        <taxon>Neognathae</taxon>
        <taxon>Neoaves</taxon>
        <taxon>Telluraves</taxon>
        <taxon>Australaves</taxon>
        <taxon>Passeriformes</taxon>
        <taxon>Tyrannidae</taxon>
        <taxon>Sapayoa</taxon>
    </lineage>
</organism>
<evidence type="ECO:0000256" key="3">
    <source>
        <dbReference type="ARBA" id="ARBA00023157"/>
    </source>
</evidence>
<evidence type="ECO:0000259" key="5">
    <source>
        <dbReference type="PROSITE" id="PS50835"/>
    </source>
</evidence>
<proteinExistence type="predicted"/>
<dbReference type="InterPro" id="IPR003599">
    <property type="entry name" value="Ig_sub"/>
</dbReference>
<feature type="non-terminal residue" evidence="6">
    <location>
        <position position="181"/>
    </location>
</feature>
<dbReference type="SUPFAM" id="SSF48726">
    <property type="entry name" value="Immunoglobulin"/>
    <property type="match status" value="2"/>
</dbReference>
<dbReference type="SMART" id="SM00409">
    <property type="entry name" value="IG"/>
    <property type="match status" value="2"/>
</dbReference>
<dbReference type="Pfam" id="PF13927">
    <property type="entry name" value="Ig_3"/>
    <property type="match status" value="2"/>
</dbReference>
<accession>A0A7K7TL03</accession>
<dbReference type="InterPro" id="IPR013783">
    <property type="entry name" value="Ig-like_fold"/>
</dbReference>
<evidence type="ECO:0000313" key="6">
    <source>
        <dbReference type="EMBL" id="NXA16552.1"/>
    </source>
</evidence>
<dbReference type="PANTHER" id="PTHR12231">
    <property type="entry name" value="CTX-RELATED TYPE I TRANSMEMBRANE PROTEIN"/>
    <property type="match status" value="1"/>
</dbReference>
<protein>
    <submittedName>
        <fullName evidence="6">NGCA protein</fullName>
    </submittedName>
</protein>
<evidence type="ECO:0000256" key="2">
    <source>
        <dbReference type="ARBA" id="ARBA00022737"/>
    </source>
</evidence>
<dbReference type="PANTHER" id="PTHR12231:SF241">
    <property type="entry name" value="L1 CELL ADHESION MOLECULE"/>
    <property type="match status" value="1"/>
</dbReference>
<keyword evidence="3" id="KW-1015">Disulfide bond</keyword>
<gene>
    <name evidence="6" type="primary">Ngca_3</name>
    <name evidence="6" type="ORF">SAPAEN_R15275</name>
</gene>
<dbReference type="AlphaFoldDB" id="A0A7K7TL03"/>
<dbReference type="Proteomes" id="UP000589485">
    <property type="component" value="Unassembled WGS sequence"/>
</dbReference>
<evidence type="ECO:0000256" key="1">
    <source>
        <dbReference type="ARBA" id="ARBA00022729"/>
    </source>
</evidence>
<keyword evidence="4" id="KW-0393">Immunoglobulin domain</keyword>
<keyword evidence="2" id="KW-0677">Repeat</keyword>
<dbReference type="GO" id="GO:0043005">
    <property type="term" value="C:neuron projection"/>
    <property type="evidence" value="ECO:0007669"/>
    <property type="project" value="TreeGrafter"/>
</dbReference>